<keyword evidence="7" id="KW-1185">Reference proteome</keyword>
<dbReference type="PROSITE" id="PS50931">
    <property type="entry name" value="HTH_LYSR"/>
    <property type="match status" value="1"/>
</dbReference>
<dbReference type="STRING" id="294935.ATN88_16655"/>
<evidence type="ECO:0000256" key="3">
    <source>
        <dbReference type="ARBA" id="ARBA00023125"/>
    </source>
</evidence>
<dbReference type="InterPro" id="IPR005119">
    <property type="entry name" value="LysR_subst-bd"/>
</dbReference>
<dbReference type="GO" id="GO:0000976">
    <property type="term" value="F:transcription cis-regulatory region binding"/>
    <property type="evidence" value="ECO:0007669"/>
    <property type="project" value="TreeGrafter"/>
</dbReference>
<dbReference type="GO" id="GO:0003700">
    <property type="term" value="F:DNA-binding transcription factor activity"/>
    <property type="evidence" value="ECO:0007669"/>
    <property type="project" value="InterPro"/>
</dbReference>
<evidence type="ECO:0000313" key="7">
    <source>
        <dbReference type="Proteomes" id="UP000070529"/>
    </source>
</evidence>
<dbReference type="InterPro" id="IPR000847">
    <property type="entry name" value="LysR_HTH_N"/>
</dbReference>
<sequence length="296" mass="33376">MFSYEHLAAFCATVEEGSYSKAARKLGKDRTTIREQIKAIEDSYAVELFQIEGKKAVVTDIGQAIYRQSAIIVKQSARLDTRLMGSYLDPITYFDIYHDALVPVALIADIEQFMATTYPYIRLNWLHRNREKGLKAVSEGTNQLALMQHRMVNEGLYPFGYVNLGSSDIGVYCHASHRLCAMNDVTAGDLQLEKQYVSENLFNAMPELFSVSPDIRVISNNDILIELLKKDGWAAMSASMAEPWVKAGELKPVKMRELSTALKTGISFFYPEARESAPELLALMAYIRKAAKNYFK</sequence>
<feature type="domain" description="HTH lysR-type" evidence="5">
    <location>
        <begin position="2"/>
        <end position="59"/>
    </location>
</feature>
<dbReference type="Proteomes" id="UP000070529">
    <property type="component" value="Unassembled WGS sequence"/>
</dbReference>
<evidence type="ECO:0000256" key="2">
    <source>
        <dbReference type="ARBA" id="ARBA00023015"/>
    </source>
</evidence>
<dbReference type="Gene3D" id="3.40.190.290">
    <property type="match status" value="1"/>
</dbReference>
<gene>
    <name evidence="6" type="ORF">ATN88_16655</name>
</gene>
<accession>A0A135IDT5</accession>
<dbReference type="PANTHER" id="PTHR30126:SF91">
    <property type="entry name" value="LYSR FAMILY TRANSCRIPTIONAL REGULATOR"/>
    <property type="match status" value="1"/>
</dbReference>
<organism evidence="6 7">
    <name type="scientific">Enterovibrio coralii</name>
    <dbReference type="NCBI Taxonomy" id="294935"/>
    <lineage>
        <taxon>Bacteria</taxon>
        <taxon>Pseudomonadati</taxon>
        <taxon>Pseudomonadota</taxon>
        <taxon>Gammaproteobacteria</taxon>
        <taxon>Vibrionales</taxon>
        <taxon>Vibrionaceae</taxon>
        <taxon>Enterovibrio</taxon>
    </lineage>
</organism>
<keyword evidence="2" id="KW-0805">Transcription regulation</keyword>
<dbReference type="InterPro" id="IPR036390">
    <property type="entry name" value="WH_DNA-bd_sf"/>
</dbReference>
<comment type="caution">
    <text evidence="6">The sequence shown here is derived from an EMBL/GenBank/DDBJ whole genome shotgun (WGS) entry which is preliminary data.</text>
</comment>
<dbReference type="AlphaFoldDB" id="A0A135IDT5"/>
<keyword evidence="3" id="KW-0238">DNA-binding</keyword>
<proteinExistence type="inferred from homology"/>
<dbReference type="SUPFAM" id="SSF53850">
    <property type="entry name" value="Periplasmic binding protein-like II"/>
    <property type="match status" value="1"/>
</dbReference>
<keyword evidence="4" id="KW-0804">Transcription</keyword>
<evidence type="ECO:0000313" key="6">
    <source>
        <dbReference type="EMBL" id="KXF83504.1"/>
    </source>
</evidence>
<dbReference type="Pfam" id="PF00126">
    <property type="entry name" value="HTH_1"/>
    <property type="match status" value="1"/>
</dbReference>
<dbReference type="EMBL" id="LNTY01000004">
    <property type="protein sequence ID" value="KXF83504.1"/>
    <property type="molecule type" value="Genomic_DNA"/>
</dbReference>
<evidence type="ECO:0000256" key="4">
    <source>
        <dbReference type="ARBA" id="ARBA00023163"/>
    </source>
</evidence>
<dbReference type="RefSeq" id="WP_067409776.1">
    <property type="nucleotide sequence ID" value="NZ_LNTY01000004.1"/>
</dbReference>
<dbReference type="OrthoDB" id="5858319at2"/>
<comment type="similarity">
    <text evidence="1">Belongs to the LysR transcriptional regulatory family.</text>
</comment>
<name>A0A135IDT5_9GAMM</name>
<dbReference type="InterPro" id="IPR036388">
    <property type="entry name" value="WH-like_DNA-bd_sf"/>
</dbReference>
<dbReference type="Gene3D" id="1.10.10.10">
    <property type="entry name" value="Winged helix-like DNA-binding domain superfamily/Winged helix DNA-binding domain"/>
    <property type="match status" value="1"/>
</dbReference>
<evidence type="ECO:0000259" key="5">
    <source>
        <dbReference type="PROSITE" id="PS50931"/>
    </source>
</evidence>
<protein>
    <submittedName>
        <fullName evidence="6">LysR family transcriptional regulator</fullName>
    </submittedName>
</protein>
<dbReference type="Pfam" id="PF03466">
    <property type="entry name" value="LysR_substrate"/>
    <property type="match status" value="1"/>
</dbReference>
<dbReference type="SUPFAM" id="SSF46785">
    <property type="entry name" value="Winged helix' DNA-binding domain"/>
    <property type="match status" value="1"/>
</dbReference>
<dbReference type="PANTHER" id="PTHR30126">
    <property type="entry name" value="HTH-TYPE TRANSCRIPTIONAL REGULATOR"/>
    <property type="match status" value="1"/>
</dbReference>
<evidence type="ECO:0000256" key="1">
    <source>
        <dbReference type="ARBA" id="ARBA00009437"/>
    </source>
</evidence>
<reference evidence="6 7" key="1">
    <citation type="submission" date="2015-11" db="EMBL/GenBank/DDBJ databases">
        <title>Genomic Taxonomy of the Vibrionaceae.</title>
        <authorList>
            <person name="Gomez-Gil B."/>
            <person name="Enciso-Ibarra J."/>
        </authorList>
    </citation>
    <scope>NUCLEOTIDE SEQUENCE [LARGE SCALE GENOMIC DNA]</scope>
    <source>
        <strain evidence="6 7">CAIM 912</strain>
    </source>
</reference>